<dbReference type="SMART" id="SM00389">
    <property type="entry name" value="HOX"/>
    <property type="match status" value="1"/>
</dbReference>
<dbReference type="SUPFAM" id="SSF46689">
    <property type="entry name" value="Homeodomain-like"/>
    <property type="match status" value="1"/>
</dbReference>
<dbReference type="GO" id="GO:0005634">
    <property type="term" value="C:nucleus"/>
    <property type="evidence" value="ECO:0007669"/>
    <property type="project" value="UniProtKB-SubCell"/>
</dbReference>
<evidence type="ECO:0000256" key="1">
    <source>
        <dbReference type="ARBA" id="ARBA00004123"/>
    </source>
</evidence>
<evidence type="ECO:0000256" key="3">
    <source>
        <dbReference type="ARBA" id="ARBA00023155"/>
    </source>
</evidence>
<dbReference type="GO" id="GO:0009893">
    <property type="term" value="P:positive regulation of metabolic process"/>
    <property type="evidence" value="ECO:0007669"/>
    <property type="project" value="UniProtKB-ARBA"/>
</dbReference>
<evidence type="ECO:0000256" key="4">
    <source>
        <dbReference type="ARBA" id="ARBA00023242"/>
    </source>
</evidence>
<feature type="DNA-binding region" description="Homeobox" evidence="5">
    <location>
        <begin position="44"/>
        <end position="103"/>
    </location>
</feature>
<reference evidence="8" key="1">
    <citation type="submission" date="2023-07" db="EMBL/GenBank/DDBJ databases">
        <title>Chromosome-level genome assembly of Artemia franciscana.</title>
        <authorList>
            <person name="Jo E."/>
        </authorList>
    </citation>
    <scope>NUCLEOTIDE SEQUENCE</scope>
    <source>
        <tissue evidence="8">Whole body</tissue>
    </source>
</reference>
<feature type="domain" description="Homeobox" evidence="7">
    <location>
        <begin position="42"/>
        <end position="102"/>
    </location>
</feature>
<keyword evidence="2 5" id="KW-0238">DNA-binding</keyword>
<keyword evidence="4 5" id="KW-0539">Nucleus</keyword>
<dbReference type="InterPro" id="IPR009057">
    <property type="entry name" value="Homeodomain-like_sf"/>
</dbReference>
<dbReference type="CDD" id="cd00086">
    <property type="entry name" value="homeodomain"/>
    <property type="match status" value="1"/>
</dbReference>
<dbReference type="GO" id="GO:0000978">
    <property type="term" value="F:RNA polymerase II cis-regulatory region sequence-specific DNA binding"/>
    <property type="evidence" value="ECO:0007669"/>
    <property type="project" value="TreeGrafter"/>
</dbReference>
<sequence>MDNTYANVPFKQYASPLTEDTLKDIIQTTIFDDRTEKNGKEIPSKRFRTHYTEKQLLELEAEFKKNIYISKNRRMELSHSFQVSERKIAIWFQNRRSKLKKNQQTLKPSEKVTINGSTSYQPSTQYVNNFIFPFSVPTNLPAPMTNTIPESVNQVKNYAFDAFSPSSIGFPLTRTSKESHGSIRRTPSKCLGTDIRQLQMPKHQLQRTILVINVKYWTSCSDEYPFLEPI</sequence>
<dbReference type="PANTHER" id="PTHR45664:SF12">
    <property type="entry name" value="PANCREAS_DUODENUM HOMEOBOX PROTEIN 1"/>
    <property type="match status" value="1"/>
</dbReference>
<evidence type="ECO:0000256" key="5">
    <source>
        <dbReference type="PROSITE-ProRule" id="PRU00108"/>
    </source>
</evidence>
<comment type="caution">
    <text evidence="8">The sequence shown here is derived from an EMBL/GenBank/DDBJ whole genome shotgun (WGS) entry which is preliminary data.</text>
</comment>
<dbReference type="Gene3D" id="1.10.10.60">
    <property type="entry name" value="Homeodomain-like"/>
    <property type="match status" value="1"/>
</dbReference>
<organism evidence="8 9">
    <name type="scientific">Artemia franciscana</name>
    <name type="common">Brine shrimp</name>
    <name type="synonym">Artemia sanfranciscana</name>
    <dbReference type="NCBI Taxonomy" id="6661"/>
    <lineage>
        <taxon>Eukaryota</taxon>
        <taxon>Metazoa</taxon>
        <taxon>Ecdysozoa</taxon>
        <taxon>Arthropoda</taxon>
        <taxon>Crustacea</taxon>
        <taxon>Branchiopoda</taxon>
        <taxon>Anostraca</taxon>
        <taxon>Artemiidae</taxon>
        <taxon>Artemia</taxon>
    </lineage>
</organism>
<comment type="subcellular location">
    <subcellularLocation>
        <location evidence="1 5 6">Nucleus</location>
    </subcellularLocation>
</comment>
<name>A0AA88HE96_ARTSF</name>
<evidence type="ECO:0000256" key="2">
    <source>
        <dbReference type="ARBA" id="ARBA00023125"/>
    </source>
</evidence>
<evidence type="ECO:0000256" key="6">
    <source>
        <dbReference type="RuleBase" id="RU000682"/>
    </source>
</evidence>
<proteinExistence type="predicted"/>
<dbReference type="PANTHER" id="PTHR45664">
    <property type="entry name" value="PROTEIN ZERKNUELLT 1-RELATED"/>
    <property type="match status" value="1"/>
</dbReference>
<dbReference type="GO" id="GO:0000981">
    <property type="term" value="F:DNA-binding transcription factor activity, RNA polymerase II-specific"/>
    <property type="evidence" value="ECO:0007669"/>
    <property type="project" value="TreeGrafter"/>
</dbReference>
<protein>
    <recommendedName>
        <fullName evidence="7">Homeobox domain-containing protein</fullName>
    </recommendedName>
</protein>
<evidence type="ECO:0000313" key="8">
    <source>
        <dbReference type="EMBL" id="KAK2703951.1"/>
    </source>
</evidence>
<dbReference type="EMBL" id="JAVRJZ010000054">
    <property type="protein sequence ID" value="KAK2703951.1"/>
    <property type="molecule type" value="Genomic_DNA"/>
</dbReference>
<dbReference type="Pfam" id="PF00046">
    <property type="entry name" value="Homeodomain"/>
    <property type="match status" value="1"/>
</dbReference>
<dbReference type="PROSITE" id="PS50071">
    <property type="entry name" value="HOMEOBOX_2"/>
    <property type="match status" value="1"/>
</dbReference>
<keyword evidence="9" id="KW-1185">Reference proteome</keyword>
<evidence type="ECO:0000313" key="9">
    <source>
        <dbReference type="Proteomes" id="UP001187531"/>
    </source>
</evidence>
<dbReference type="InterPro" id="IPR001356">
    <property type="entry name" value="HD"/>
</dbReference>
<gene>
    <name evidence="8" type="ORF">QYM36_017702</name>
</gene>
<dbReference type="AlphaFoldDB" id="A0AA88HE96"/>
<keyword evidence="3 5" id="KW-0371">Homeobox</keyword>
<evidence type="ECO:0000259" key="7">
    <source>
        <dbReference type="PROSITE" id="PS50071"/>
    </source>
</evidence>
<accession>A0AA88HE96</accession>
<dbReference type="Proteomes" id="UP001187531">
    <property type="component" value="Unassembled WGS sequence"/>
</dbReference>